<dbReference type="EMBL" id="MIYU01000001">
    <property type="protein sequence ID" value="OIR20244.1"/>
    <property type="molecule type" value="Genomic_DNA"/>
</dbReference>
<accession>A0A1J5U2H7</accession>
<protein>
    <recommendedName>
        <fullName evidence="3">Exo-alpha-sialidase</fullName>
    </recommendedName>
</protein>
<evidence type="ECO:0000313" key="1">
    <source>
        <dbReference type="EMBL" id="OIR20244.1"/>
    </source>
</evidence>
<comment type="caution">
    <text evidence="1">The sequence shown here is derived from an EMBL/GenBank/DDBJ whole genome shotgun (WGS) entry which is preliminary data.</text>
</comment>
<name>A0A1J5U2H7_9ARCH</name>
<dbReference type="InterPro" id="IPR036278">
    <property type="entry name" value="Sialidase_sf"/>
</dbReference>
<dbReference type="Proteomes" id="UP000183815">
    <property type="component" value="Unassembled WGS sequence"/>
</dbReference>
<dbReference type="CDD" id="cd15482">
    <property type="entry name" value="Sialidase_non-viral"/>
    <property type="match status" value="1"/>
</dbReference>
<dbReference type="AlphaFoldDB" id="A0A1J5U2H7"/>
<proteinExistence type="predicted"/>
<dbReference type="Gene3D" id="2.120.10.10">
    <property type="match status" value="1"/>
</dbReference>
<evidence type="ECO:0008006" key="3">
    <source>
        <dbReference type="Google" id="ProtNLM"/>
    </source>
</evidence>
<evidence type="ECO:0000313" key="2">
    <source>
        <dbReference type="Proteomes" id="UP000183815"/>
    </source>
</evidence>
<reference evidence="1 2" key="1">
    <citation type="submission" date="2016-08" db="EMBL/GenBank/DDBJ databases">
        <title>New Insights into Marine Group III Euryarchaeota, from dark to light.</title>
        <authorList>
            <person name="Haro-Moreno J.M."/>
            <person name="Rodriguez-Valera F."/>
            <person name="Lopez-Garcia P."/>
            <person name="Moreira D."/>
            <person name="Martin-Cuadrado A.B."/>
        </authorList>
    </citation>
    <scope>NUCLEOTIDE SEQUENCE [LARGE SCALE GENOMIC DNA]</scope>
    <source>
        <strain evidence="1">CG-Bathy1</strain>
    </source>
</reference>
<gene>
    <name evidence="1" type="ORF">BEU04_00050</name>
</gene>
<organism evidence="1 2">
    <name type="scientific">Marine Group III euryarchaeote CG-Bathy1</name>
    <dbReference type="NCBI Taxonomy" id="1889001"/>
    <lineage>
        <taxon>Archaea</taxon>
        <taxon>Methanobacteriati</taxon>
        <taxon>Thermoplasmatota</taxon>
        <taxon>Thermoplasmata</taxon>
        <taxon>Candidatus Thermoprofundales</taxon>
    </lineage>
</organism>
<sequence length="546" mass="58699">MYFTSSMDGSKQKHNISLISLVALLLVSGCLQEDTILPPSPPEEPSLPDGIFVTGPDGLNVSDEPLLMDFVFSDVGEQGAEPSIGVTSSGCIFFIAFEKPMRSCDYGQSWINAAEGDPTQAPFTNDPYGWVDNVTDRVFNIHMMGLQTTWIGWSDNDGETWAGNPHDSGTTPLNDHIKLGSGPWTDEGLYAAIGQGSSNVYEQAVYFCYNKLAGIFCFTSFDGGASFEAGGQIIGLATTNGGLHGAITTAADGTVYLPPRVSTPTVIFSKDNGFSWEQRTMGEDVGTPNPRKNAEVATDTLSNAYHTWVGADEGIYMSRSTDSGNTWEQESTRISPAGVISTTFPHTSAGSPGRIAITYLGSENASALGQPNIDDEPWDGNAHYAPANVSYHLYITYSLNALDPNPVFHTQRVTSDPVQMGSICLNSGDCRDTGGDRSNRNLLDFNDLHIDLEGRVYVAFADGCTGTCASGEDTSPENSRDRLGSVYYLGNGPSLYESVGNLSILIPPLGTPEPFIFNHILSISFTTFAILPSLKVSRIRSLLELD</sequence>
<dbReference type="SUPFAM" id="SSF50939">
    <property type="entry name" value="Sialidases"/>
    <property type="match status" value="1"/>
</dbReference>